<dbReference type="FunFam" id="3.80.10.10:FF:000233">
    <property type="entry name" value="Leucine-rich repeat receptor-like protein kinase TDR"/>
    <property type="match status" value="1"/>
</dbReference>
<dbReference type="PROSITE" id="PS00108">
    <property type="entry name" value="PROTEIN_KINASE_ST"/>
    <property type="match status" value="1"/>
</dbReference>
<dbReference type="SUPFAM" id="SSF56112">
    <property type="entry name" value="Protein kinase-like (PK-like)"/>
    <property type="match status" value="1"/>
</dbReference>
<evidence type="ECO:0000256" key="23">
    <source>
        <dbReference type="PROSITE-ProRule" id="PRU10141"/>
    </source>
</evidence>
<dbReference type="Pfam" id="PF08263">
    <property type="entry name" value="LRRNT_2"/>
    <property type="match status" value="1"/>
</dbReference>
<evidence type="ECO:0000256" key="19">
    <source>
        <dbReference type="ARBA" id="ARBA00023136"/>
    </source>
</evidence>
<evidence type="ECO:0000256" key="5">
    <source>
        <dbReference type="ARBA" id="ARBA00009592"/>
    </source>
</evidence>
<dbReference type="GO" id="GO:0009791">
    <property type="term" value="P:post-embryonic development"/>
    <property type="evidence" value="ECO:0007669"/>
    <property type="project" value="UniProtKB-ARBA"/>
</dbReference>
<dbReference type="EC" id="2.7.11.1" evidence="6"/>
<proteinExistence type="inferred from homology"/>
<gene>
    <name evidence="26" type="ORF">L484_016088</name>
</gene>
<evidence type="ECO:0000256" key="16">
    <source>
        <dbReference type="ARBA" id="ARBA00022777"/>
    </source>
</evidence>
<dbReference type="Pfam" id="PF13855">
    <property type="entry name" value="LRR_8"/>
    <property type="match status" value="1"/>
</dbReference>
<keyword evidence="11" id="KW-0808">Transferase</keyword>
<dbReference type="FunFam" id="3.80.10.10:FF:000453">
    <property type="entry name" value="Leucine-rich receptor-like protein kinase family protein"/>
    <property type="match status" value="1"/>
</dbReference>
<evidence type="ECO:0000256" key="18">
    <source>
        <dbReference type="ARBA" id="ARBA00022989"/>
    </source>
</evidence>
<dbReference type="GO" id="GO:0006952">
    <property type="term" value="P:defense response"/>
    <property type="evidence" value="ECO:0007669"/>
    <property type="project" value="UniProtKB-ARBA"/>
</dbReference>
<evidence type="ECO:0000256" key="1">
    <source>
        <dbReference type="ARBA" id="ARBA00004162"/>
    </source>
</evidence>
<evidence type="ECO:0000256" key="17">
    <source>
        <dbReference type="ARBA" id="ARBA00022840"/>
    </source>
</evidence>
<evidence type="ECO:0000256" key="12">
    <source>
        <dbReference type="ARBA" id="ARBA00022692"/>
    </source>
</evidence>
<feature type="transmembrane region" description="Helical" evidence="24">
    <location>
        <begin position="1114"/>
        <end position="1137"/>
    </location>
</feature>
<evidence type="ECO:0000256" key="10">
    <source>
        <dbReference type="ARBA" id="ARBA00022614"/>
    </source>
</evidence>
<comment type="catalytic activity">
    <reaction evidence="21">
        <text>L-threonyl-[protein] + ATP = O-phospho-L-threonyl-[protein] + ADP + H(+)</text>
        <dbReference type="Rhea" id="RHEA:46608"/>
        <dbReference type="Rhea" id="RHEA-COMP:11060"/>
        <dbReference type="Rhea" id="RHEA-COMP:11605"/>
        <dbReference type="ChEBI" id="CHEBI:15378"/>
        <dbReference type="ChEBI" id="CHEBI:30013"/>
        <dbReference type="ChEBI" id="CHEBI:30616"/>
        <dbReference type="ChEBI" id="CHEBI:61977"/>
        <dbReference type="ChEBI" id="CHEBI:456216"/>
        <dbReference type="EC" id="2.7.11.1"/>
    </reaction>
</comment>
<dbReference type="PROSITE" id="PS50011">
    <property type="entry name" value="PROTEIN_KINASE_DOM"/>
    <property type="match status" value="1"/>
</dbReference>
<dbReference type="Gene3D" id="3.40.50.12670">
    <property type="match status" value="1"/>
</dbReference>
<evidence type="ECO:0000256" key="13">
    <source>
        <dbReference type="ARBA" id="ARBA00022729"/>
    </source>
</evidence>
<dbReference type="Proteomes" id="UP000030645">
    <property type="component" value="Unassembled WGS sequence"/>
</dbReference>
<keyword evidence="16 26" id="KW-0418">Kinase</keyword>
<accession>W9SEZ0</accession>
<keyword evidence="10" id="KW-0433">Leucine-rich repeat</keyword>
<keyword evidence="14" id="KW-0677">Repeat</keyword>
<keyword evidence="20" id="KW-0325">Glycoprotein</keyword>
<feature type="domain" description="Protein kinase" evidence="25">
    <location>
        <begin position="1172"/>
        <end position="1476"/>
    </location>
</feature>
<dbReference type="Gene3D" id="3.80.10.10">
    <property type="entry name" value="Ribonuclease Inhibitor"/>
    <property type="match status" value="3"/>
</dbReference>
<dbReference type="Gene3D" id="3.30.200.20">
    <property type="entry name" value="Phosphorylase Kinase, domain 1"/>
    <property type="match status" value="1"/>
</dbReference>
<dbReference type="FunFam" id="3.80.10.10:FF:000275">
    <property type="entry name" value="Leucine-rich repeat receptor-like protein kinase"/>
    <property type="match status" value="1"/>
</dbReference>
<keyword evidence="8" id="KW-0723">Serine/threonine-protein kinase</keyword>
<reference evidence="27" key="1">
    <citation type="submission" date="2013-01" db="EMBL/GenBank/DDBJ databases">
        <title>Draft Genome Sequence of a Mulberry Tree, Morus notabilis C.K. Schneid.</title>
        <authorList>
            <person name="He N."/>
            <person name="Zhao S."/>
        </authorList>
    </citation>
    <scope>NUCLEOTIDE SEQUENCE</scope>
</reference>
<dbReference type="InterPro" id="IPR050647">
    <property type="entry name" value="Plant_LRR-RLKs"/>
</dbReference>
<keyword evidence="19 24" id="KW-0472">Membrane</keyword>
<evidence type="ECO:0000256" key="7">
    <source>
        <dbReference type="ARBA" id="ARBA00022475"/>
    </source>
</evidence>
<evidence type="ECO:0000313" key="27">
    <source>
        <dbReference type="Proteomes" id="UP000030645"/>
    </source>
</evidence>
<dbReference type="GO" id="GO:0004674">
    <property type="term" value="F:protein serine/threonine kinase activity"/>
    <property type="evidence" value="ECO:0007669"/>
    <property type="project" value="UniProtKB-KW"/>
</dbReference>
<dbReference type="Pfam" id="PF00560">
    <property type="entry name" value="LRR_1"/>
    <property type="match status" value="4"/>
</dbReference>
<evidence type="ECO:0000256" key="3">
    <source>
        <dbReference type="ARBA" id="ARBA00008684"/>
    </source>
</evidence>
<dbReference type="Pfam" id="PF00069">
    <property type="entry name" value="Pkinase"/>
    <property type="match status" value="1"/>
</dbReference>
<evidence type="ECO:0000256" key="6">
    <source>
        <dbReference type="ARBA" id="ARBA00012513"/>
    </source>
</evidence>
<dbReference type="InterPro" id="IPR032675">
    <property type="entry name" value="LRR_dom_sf"/>
</dbReference>
<dbReference type="SUPFAM" id="SSF53474">
    <property type="entry name" value="alpha/beta-Hydrolases"/>
    <property type="match status" value="2"/>
</dbReference>
<evidence type="ECO:0000256" key="9">
    <source>
        <dbReference type="ARBA" id="ARBA00022553"/>
    </source>
</evidence>
<dbReference type="InterPro" id="IPR017441">
    <property type="entry name" value="Protein_kinase_ATP_BS"/>
</dbReference>
<dbReference type="InterPro" id="IPR011009">
    <property type="entry name" value="Kinase-like_dom_sf"/>
</dbReference>
<dbReference type="Pfam" id="PF00450">
    <property type="entry name" value="Peptidase_S10"/>
    <property type="match status" value="2"/>
</dbReference>
<evidence type="ECO:0000256" key="2">
    <source>
        <dbReference type="ARBA" id="ARBA00004479"/>
    </source>
</evidence>
<dbReference type="PANTHER" id="PTHR48056:SF35">
    <property type="entry name" value="LRR RECEPTOR-LIKE SERINE_THREONINE-PROTEIN KINASE HSL2"/>
    <property type="match status" value="1"/>
</dbReference>
<dbReference type="InterPro" id="IPR000719">
    <property type="entry name" value="Prot_kinase_dom"/>
</dbReference>
<dbReference type="GO" id="GO:0005524">
    <property type="term" value="F:ATP binding"/>
    <property type="evidence" value="ECO:0007669"/>
    <property type="project" value="UniProtKB-UniRule"/>
</dbReference>
<evidence type="ECO:0000256" key="11">
    <source>
        <dbReference type="ARBA" id="ARBA00022679"/>
    </source>
</evidence>
<dbReference type="SUPFAM" id="SSF52058">
    <property type="entry name" value="L domain-like"/>
    <property type="match status" value="2"/>
</dbReference>
<dbReference type="GO" id="GO:0033612">
    <property type="term" value="F:receptor serine/threonine kinase binding"/>
    <property type="evidence" value="ECO:0007669"/>
    <property type="project" value="TreeGrafter"/>
</dbReference>
<evidence type="ECO:0000256" key="20">
    <source>
        <dbReference type="ARBA" id="ARBA00023180"/>
    </source>
</evidence>
<dbReference type="SMART" id="SM00220">
    <property type="entry name" value="S_TKc"/>
    <property type="match status" value="1"/>
</dbReference>
<keyword evidence="17 23" id="KW-0067">ATP-binding</keyword>
<protein>
    <recommendedName>
        <fullName evidence="6">non-specific serine/threonine protein kinase</fullName>
        <ecNumber evidence="6">2.7.11.1</ecNumber>
    </recommendedName>
</protein>
<evidence type="ECO:0000256" key="21">
    <source>
        <dbReference type="ARBA" id="ARBA00047899"/>
    </source>
</evidence>
<dbReference type="EMBL" id="KE345419">
    <property type="protein sequence ID" value="EXC03884.1"/>
    <property type="molecule type" value="Genomic_DNA"/>
</dbReference>
<dbReference type="InterPro" id="IPR008271">
    <property type="entry name" value="Ser/Thr_kinase_AS"/>
</dbReference>
<dbReference type="InterPro" id="IPR013210">
    <property type="entry name" value="LRR_N_plant-typ"/>
</dbReference>
<keyword evidence="26" id="KW-0675">Receptor</keyword>
<keyword evidence="9" id="KW-0597">Phosphoprotein</keyword>
<dbReference type="Gene3D" id="3.40.50.1820">
    <property type="entry name" value="alpha/beta hydrolase"/>
    <property type="match status" value="2"/>
</dbReference>
<evidence type="ECO:0000256" key="24">
    <source>
        <dbReference type="SAM" id="Phobius"/>
    </source>
</evidence>
<evidence type="ECO:0000256" key="14">
    <source>
        <dbReference type="ARBA" id="ARBA00022737"/>
    </source>
</evidence>
<comment type="similarity">
    <text evidence="4">Belongs to the peptidase S10 family.</text>
</comment>
<comment type="subcellular location">
    <subcellularLocation>
        <location evidence="1">Cell membrane</location>
        <topology evidence="1">Single-pass membrane protein</topology>
    </subcellularLocation>
    <subcellularLocation>
        <location evidence="2">Membrane</location>
        <topology evidence="2">Single-pass type I membrane protein</topology>
    </subcellularLocation>
</comment>
<keyword evidence="7" id="KW-1003">Cell membrane</keyword>
<evidence type="ECO:0000256" key="4">
    <source>
        <dbReference type="ARBA" id="ARBA00009431"/>
    </source>
</evidence>
<dbReference type="STRING" id="981085.W9SEZ0"/>
<evidence type="ECO:0000313" key="26">
    <source>
        <dbReference type="EMBL" id="EXC03884.1"/>
    </source>
</evidence>
<dbReference type="eggNOG" id="KOG1282">
    <property type="taxonomic scope" value="Eukaryota"/>
</dbReference>
<dbReference type="PANTHER" id="PTHR48056">
    <property type="entry name" value="LRR RECEPTOR-LIKE SERINE/THREONINE-PROTEIN KINASE-RELATED"/>
    <property type="match status" value="1"/>
</dbReference>
<comment type="similarity">
    <text evidence="3">Belongs to the protein kinase superfamily. Ser/Thr protein kinase family.</text>
</comment>
<dbReference type="GO" id="GO:0006508">
    <property type="term" value="P:proteolysis"/>
    <property type="evidence" value="ECO:0007669"/>
    <property type="project" value="InterPro"/>
</dbReference>
<dbReference type="InterPro" id="IPR001563">
    <property type="entry name" value="Peptidase_S10"/>
</dbReference>
<evidence type="ECO:0000256" key="8">
    <source>
        <dbReference type="ARBA" id="ARBA00022527"/>
    </source>
</evidence>
<dbReference type="GO" id="GO:0051707">
    <property type="term" value="P:response to other organism"/>
    <property type="evidence" value="ECO:0007669"/>
    <property type="project" value="UniProtKB-ARBA"/>
</dbReference>
<dbReference type="InterPro" id="IPR001611">
    <property type="entry name" value="Leu-rich_rpt"/>
</dbReference>
<dbReference type="FunFam" id="1.10.510.10:FF:000417">
    <property type="entry name" value="Leucine-rich repeat receptor-like protein kinase"/>
    <property type="match status" value="1"/>
</dbReference>
<evidence type="ECO:0000256" key="15">
    <source>
        <dbReference type="ARBA" id="ARBA00022741"/>
    </source>
</evidence>
<sequence length="1483" mass="165218">MATRLFAKVFNCIISIRHLIIFLTLFSEYYSVVSSSIVKSLPGFPGSLPFKYETGYIAVDEKEDVQLFYYFVESEGNPRDDPLMICGCTEELTGEISTVRESPCTMIVMRRRSLWLLAHPKFISNPLYIGGDSYAGLIVPIIAEEVAKSIEAGNTPEFNFQILVIKTLYIQGYLLGNPVTDINLEWNSRVPFAHHMGLISDELYESVKKNCKGQYQGKHNNNTLCAHDLNAISFCTKDLNFLQILERKCDSIFTANGKMEFNYRKSLLEKSSDFPDLGCTNYNTMLVHFWANDEAVQSALHVHKSVKKNCKGQYQGKHNNNTLCAHDLNAISFCTKDLNFLQILERKCDSIFTANGKMEFNYRKSLLEKSSDFPDLGCTNYNTMLVHFWANDEAVQSALHVHKGTKKIWIRCPKNLPYKRQLNSVVSYHQRLSSRGYRTLIYSGDHDMVVPYIATQAWIKSLNIPVVGQWRPWLVDDQVAGITMKHLNNPKLLLVLSIFLSCSWVSLVLGSLAGDSEILIRVKNAQLEDPNGNLSDWVPNAYRNPCNWTGITCDRKKLEVVSLNISGYDIRGGFPSGFCRVRTLRHLTLSSNFINGTLSSEALSLCTHLRLLDISSNVLVGKLPELSPEFNELEYLDLSYNNFSGGFPASFGKLPALKVLTLTSNLLTGPIPSFIGNLSELTHLSLGYNPLNQCRLPPEIGNLTKLENIVISNSGLVGTIPETIGNLISLKNLDFSNNRLHGEIPDRIGELRSVEQIELYDNFLSGELPESLANLSNLFNLDLSQNALTGNLPGKVAGLGLGSLNLNDNFFEGELPKSLASNPYLYQLKIFNNSFSGKLPANLGLNSSLVDFDVSTNKFSGELPKNLCYRKNLSTLITFSNHLSGTLPSSLSECTSLTYIRIEKNEYSGKIPDGVWSLPLLYHLQMENNRFGDSISPSISNASEMTTLQISNNIFSGDLPTAICKLTELVTLDLGENQFSGDIPVCITDLKKLQKLRIQENEFSGRIPNSVSSWTDLVELNISRNQLTGEIPSELGGLPVLNYLDLSGNLLTGEIPPELTKLKLNEFNLSNNKLNGKIPSGFTHGQYVSALLGNPHLCSPNLKPFPSCSKPKPAALYAVVLLSICAALLLFSLLWYLRRKSQLFSAKPRKKLCKVTTFQRVGFHEDDVIGPLTDEKLIGSGGSGQVYKLRLKTGQTVAVKKLYGGERRIETDPIFESEVETLGRIRHGNIVKLLFSCSGEDSRILGYEYMENGSLGDVLHGEKGECAGLLDWPLRLTIAVGAAQGLAYLHHDCDPAIVHRDVKSNNILLDEEFRPRVADFGLAKSLRRHVDDDVEGNAGAMSRIAGSYGYIAPEYAYTLKVNEKSDVYSFGVVLLELITGKRPNDSFFGENKDVVKWVTEAALSPPHEGEESNGNGGLGSRWRDLDQLVDKRMNPSACDYEEIEKVLNVALMCTSKIPLNRPSMRRVVELLKDQKFPRPKLVY</sequence>
<name>W9SEZ0_9ROSA</name>
<evidence type="ECO:0000259" key="25">
    <source>
        <dbReference type="PROSITE" id="PS50011"/>
    </source>
</evidence>
<dbReference type="SMART" id="SM00369">
    <property type="entry name" value="LRR_TYP"/>
    <property type="match status" value="7"/>
</dbReference>
<keyword evidence="13" id="KW-0732">Signal</keyword>
<feature type="binding site" evidence="23">
    <location>
        <position position="1201"/>
    </location>
    <ligand>
        <name>ATP</name>
        <dbReference type="ChEBI" id="CHEBI:30616"/>
    </ligand>
</feature>
<keyword evidence="27" id="KW-1185">Reference proteome</keyword>
<keyword evidence="15 23" id="KW-0547">Nucleotide-binding</keyword>
<dbReference type="GO" id="GO:0004185">
    <property type="term" value="F:serine-type carboxypeptidase activity"/>
    <property type="evidence" value="ECO:0007669"/>
    <property type="project" value="InterPro"/>
</dbReference>
<keyword evidence="12 24" id="KW-0812">Transmembrane</keyword>
<comment type="catalytic activity">
    <reaction evidence="22">
        <text>L-seryl-[protein] + ATP = O-phospho-L-seryl-[protein] + ADP + H(+)</text>
        <dbReference type="Rhea" id="RHEA:17989"/>
        <dbReference type="Rhea" id="RHEA-COMP:9863"/>
        <dbReference type="Rhea" id="RHEA-COMP:11604"/>
        <dbReference type="ChEBI" id="CHEBI:15378"/>
        <dbReference type="ChEBI" id="CHEBI:29999"/>
        <dbReference type="ChEBI" id="CHEBI:30616"/>
        <dbReference type="ChEBI" id="CHEBI:83421"/>
        <dbReference type="ChEBI" id="CHEBI:456216"/>
        <dbReference type="EC" id="2.7.11.1"/>
    </reaction>
</comment>
<organism evidence="26 27">
    <name type="scientific">Morus notabilis</name>
    <dbReference type="NCBI Taxonomy" id="981085"/>
    <lineage>
        <taxon>Eukaryota</taxon>
        <taxon>Viridiplantae</taxon>
        <taxon>Streptophyta</taxon>
        <taxon>Embryophyta</taxon>
        <taxon>Tracheophyta</taxon>
        <taxon>Spermatophyta</taxon>
        <taxon>Magnoliopsida</taxon>
        <taxon>eudicotyledons</taxon>
        <taxon>Gunneridae</taxon>
        <taxon>Pentapetalae</taxon>
        <taxon>rosids</taxon>
        <taxon>fabids</taxon>
        <taxon>Rosales</taxon>
        <taxon>Moraceae</taxon>
        <taxon>Moreae</taxon>
        <taxon>Morus</taxon>
    </lineage>
</organism>
<evidence type="ECO:0000256" key="22">
    <source>
        <dbReference type="ARBA" id="ARBA00048679"/>
    </source>
</evidence>
<dbReference type="Gene3D" id="1.10.510.10">
    <property type="entry name" value="Transferase(Phosphotransferase) domain 1"/>
    <property type="match status" value="1"/>
</dbReference>
<dbReference type="InterPro" id="IPR029058">
    <property type="entry name" value="AB_hydrolase_fold"/>
</dbReference>
<dbReference type="InterPro" id="IPR003591">
    <property type="entry name" value="Leu-rich_rpt_typical-subtyp"/>
</dbReference>
<dbReference type="GO" id="GO:0005886">
    <property type="term" value="C:plasma membrane"/>
    <property type="evidence" value="ECO:0007669"/>
    <property type="project" value="UniProtKB-SubCell"/>
</dbReference>
<comment type="similarity">
    <text evidence="5">Belongs to the RLP family.</text>
</comment>
<dbReference type="PROSITE" id="PS00107">
    <property type="entry name" value="PROTEIN_KINASE_ATP"/>
    <property type="match status" value="1"/>
</dbReference>
<keyword evidence="18 24" id="KW-1133">Transmembrane helix</keyword>